<protein>
    <submittedName>
        <fullName evidence="1">Uncharacterized protein</fullName>
    </submittedName>
</protein>
<proteinExistence type="predicted"/>
<sequence length="87" mass="9895">MGWRFFALANDWAIVLVSNSVQYLPTISVQSFHFFGFLTTTLAMLEAIKIVRIVSVLEYMNLIAHDIINNIKVGEVTDTFVANNIRM</sequence>
<evidence type="ECO:0000313" key="1">
    <source>
        <dbReference type="EMBL" id="KXS32165.1"/>
    </source>
</evidence>
<name>A0A139BTS8_9PROT</name>
<dbReference type="EMBL" id="LSLI01000039">
    <property type="protein sequence ID" value="KXS32165.1"/>
    <property type="molecule type" value="Genomic_DNA"/>
</dbReference>
<reference evidence="1 2" key="1">
    <citation type="submission" date="2016-02" db="EMBL/GenBank/DDBJ databases">
        <authorList>
            <person name="Wen L."/>
            <person name="He K."/>
            <person name="Yang H."/>
        </authorList>
    </citation>
    <scope>NUCLEOTIDE SEQUENCE [LARGE SCALE GENOMIC DNA]</scope>
    <source>
        <strain evidence="1">ShG14-8</strain>
    </source>
</reference>
<dbReference type="Proteomes" id="UP000070578">
    <property type="component" value="Unassembled WGS sequence"/>
</dbReference>
<accession>A0A139BTS8</accession>
<comment type="caution">
    <text evidence="1">The sequence shown here is derived from an EMBL/GenBank/DDBJ whole genome shotgun (WGS) entry which is preliminary data.</text>
</comment>
<organism evidence="1 2">
    <name type="scientific">Candidatus Gallionella acididurans</name>
    <dbReference type="NCBI Taxonomy" id="1796491"/>
    <lineage>
        <taxon>Bacteria</taxon>
        <taxon>Pseudomonadati</taxon>
        <taxon>Pseudomonadota</taxon>
        <taxon>Betaproteobacteria</taxon>
        <taxon>Nitrosomonadales</taxon>
        <taxon>Gallionellaceae</taxon>
        <taxon>Gallionella</taxon>
    </lineage>
</organism>
<reference evidence="1 2" key="2">
    <citation type="submission" date="2016-03" db="EMBL/GenBank/DDBJ databases">
        <title>New uncultured bacterium of the family Gallionellaceae from acid mine drainage: description and reconstruction of genome based on metagenomic analysis of microbial community.</title>
        <authorList>
            <person name="Kadnikov V."/>
            <person name="Ivasenko D."/>
            <person name="Beletsky A."/>
            <person name="Mardanov A."/>
            <person name="Danilova E."/>
            <person name="Pimenov N."/>
            <person name="Karnachuk O."/>
            <person name="Ravin N."/>
        </authorList>
    </citation>
    <scope>NUCLEOTIDE SEQUENCE [LARGE SCALE GENOMIC DNA]</scope>
    <source>
        <strain evidence="1">ShG14-8</strain>
    </source>
</reference>
<dbReference type="AlphaFoldDB" id="A0A139BTS8"/>
<evidence type="ECO:0000313" key="2">
    <source>
        <dbReference type="Proteomes" id="UP000070578"/>
    </source>
</evidence>
<gene>
    <name evidence="1" type="ORF">AWT59_1691</name>
</gene>